<name>A0ABR6Z0A7_9FIRM</name>
<comment type="caution">
    <text evidence="1">The sequence shown here is derived from an EMBL/GenBank/DDBJ whole genome shotgun (WGS) entry which is preliminary data.</text>
</comment>
<protein>
    <recommendedName>
        <fullName evidence="3">Ion transport domain-containing protein</fullName>
    </recommendedName>
</protein>
<reference evidence="1 2" key="1">
    <citation type="journal article" date="2020" name="mSystems">
        <title>Defining Genomic and Predicted Metabolic Features of the Acetobacterium Genus.</title>
        <authorList>
            <person name="Ross D.E."/>
            <person name="Marshall C.W."/>
            <person name="Gulliver D."/>
            <person name="May H.D."/>
            <person name="Norman R.S."/>
        </authorList>
    </citation>
    <scope>NUCLEOTIDE SEQUENCE [LARGE SCALE GENOMIC DNA]</scope>
    <source>
        <strain evidence="1 2">DSM 4132</strain>
    </source>
</reference>
<evidence type="ECO:0000313" key="1">
    <source>
        <dbReference type="EMBL" id="MBC3900675.1"/>
    </source>
</evidence>
<proteinExistence type="predicted"/>
<dbReference type="RefSeq" id="WP_186894837.1">
    <property type="nucleotide sequence ID" value="NZ_WJBE01000014.1"/>
</dbReference>
<gene>
    <name evidence="1" type="ORF">GH811_13720</name>
</gene>
<dbReference type="EMBL" id="WJBE01000014">
    <property type="protein sequence ID" value="MBC3900675.1"/>
    <property type="molecule type" value="Genomic_DNA"/>
</dbReference>
<evidence type="ECO:0008006" key="3">
    <source>
        <dbReference type="Google" id="ProtNLM"/>
    </source>
</evidence>
<sequence length="83" mass="9371">MIPFPIPLYIFEELLDSFLDILVVACFFVPKAPAPNTSSRVSVRLVKELVVAIIILLRSLNSDEPYDLVDVTTDKVKVLIKIR</sequence>
<keyword evidence="2" id="KW-1185">Reference proteome</keyword>
<evidence type="ECO:0000313" key="2">
    <source>
        <dbReference type="Proteomes" id="UP000622405"/>
    </source>
</evidence>
<accession>A0ABR6Z0A7</accession>
<dbReference type="Proteomes" id="UP000622405">
    <property type="component" value="Unassembled WGS sequence"/>
</dbReference>
<organism evidence="1 2">
    <name type="scientific">Acetobacterium malicum</name>
    <dbReference type="NCBI Taxonomy" id="52692"/>
    <lineage>
        <taxon>Bacteria</taxon>
        <taxon>Bacillati</taxon>
        <taxon>Bacillota</taxon>
        <taxon>Clostridia</taxon>
        <taxon>Eubacteriales</taxon>
        <taxon>Eubacteriaceae</taxon>
        <taxon>Acetobacterium</taxon>
    </lineage>
</organism>